<feature type="domain" description="Cytochrome c" evidence="10">
    <location>
        <begin position="199"/>
        <end position="318"/>
    </location>
</feature>
<keyword evidence="3 9" id="KW-0479">Metal-binding</keyword>
<evidence type="ECO:0000259" key="10">
    <source>
        <dbReference type="PROSITE" id="PS51007"/>
    </source>
</evidence>
<sequence length="342" mass="36753">MVAMILSISACDNSASSHAPADQEVVSTPELKGGSISPLPTAHFQDEDLAALGQQLFHDTALSSSGTISCASCHDIDRGGVDRLPRSPGVTGELSQVNSPTVLNSGFNFRQFWDGRAESLEEQAHGPLTNPIEMNNTWDNILAYLEKDGDYVQQFDNLFPDQITPGNVVAALAAFQRTLITANSPFDLYLRGDDTALNDEQLAGYELFQDLGCVSCHQGINIGGNMYQRIGVMGDYFADRGNITEADFGLYNVTGIETDRFKFKVPSLRNIADTAPYFHDGSATTVEDAIQTMAQYQLGVPLSSGEVHLLAAFLTSLSAPPLEVRTASTGTDTSAKDDGGQQ</sequence>
<keyword evidence="6" id="KW-0560">Oxidoreductase</keyword>
<dbReference type="AlphaFoldDB" id="A0A3M0ACF0"/>
<dbReference type="Pfam" id="PF03150">
    <property type="entry name" value="CCP_MauG"/>
    <property type="match status" value="1"/>
</dbReference>
<dbReference type="RefSeq" id="WP_170150759.1">
    <property type="nucleotide sequence ID" value="NZ_REFJ01000001.1"/>
</dbReference>
<feature type="binding site" description="axial binding residue" evidence="9">
    <location>
        <position position="217"/>
    </location>
    <ligand>
        <name>heme c</name>
        <dbReference type="ChEBI" id="CHEBI:61717"/>
        <label>2</label>
    </ligand>
    <ligandPart>
        <name>Fe</name>
        <dbReference type="ChEBI" id="CHEBI:18248"/>
    </ligandPart>
</feature>
<reference evidence="11 12" key="1">
    <citation type="submission" date="2018-10" db="EMBL/GenBank/DDBJ databases">
        <title>Genomic Encyclopedia of Type Strains, Phase IV (KMG-IV): sequencing the most valuable type-strain genomes for metagenomic binning, comparative biology and taxonomic classification.</title>
        <authorList>
            <person name="Goeker M."/>
        </authorList>
    </citation>
    <scope>NUCLEOTIDE SEQUENCE [LARGE SCALE GENOMIC DNA]</scope>
    <source>
        <strain evidence="11 12">DSM 25080</strain>
    </source>
</reference>
<dbReference type="GO" id="GO:0046872">
    <property type="term" value="F:metal ion binding"/>
    <property type="evidence" value="ECO:0007669"/>
    <property type="project" value="UniProtKB-KW"/>
</dbReference>
<dbReference type="PROSITE" id="PS51007">
    <property type="entry name" value="CYTC"/>
    <property type="match status" value="2"/>
</dbReference>
<comment type="cofactor">
    <cofactor evidence="8">
        <name>heme</name>
        <dbReference type="ChEBI" id="CHEBI:30413"/>
    </cofactor>
    <text evidence="8">Binds 2 heme groups.</text>
</comment>
<feature type="binding site" description="covalent" evidence="8">
    <location>
        <position position="216"/>
    </location>
    <ligand>
        <name>heme c</name>
        <dbReference type="ChEBI" id="CHEBI:61717"/>
        <label>2</label>
    </ligand>
</feature>
<keyword evidence="7 9" id="KW-0408">Iron</keyword>
<feature type="binding site" description="axial binding residue" evidence="9">
    <location>
        <position position="74"/>
    </location>
    <ligand>
        <name>heme c</name>
        <dbReference type="ChEBI" id="CHEBI:61717"/>
        <label>1</label>
    </ligand>
    <ligandPart>
        <name>Fe</name>
        <dbReference type="ChEBI" id="CHEBI:18248"/>
    </ligandPart>
</feature>
<feature type="binding site" description="covalent" evidence="8">
    <location>
        <position position="213"/>
    </location>
    <ligand>
        <name>heme c</name>
        <dbReference type="ChEBI" id="CHEBI:61717"/>
        <label>2</label>
    </ligand>
</feature>
<feature type="domain" description="Cytochrome c" evidence="10">
    <location>
        <begin position="48"/>
        <end position="149"/>
    </location>
</feature>
<evidence type="ECO:0000256" key="7">
    <source>
        <dbReference type="ARBA" id="ARBA00023004"/>
    </source>
</evidence>
<gene>
    <name evidence="11" type="ORF">DFR27_0551</name>
</gene>
<evidence type="ECO:0000256" key="2">
    <source>
        <dbReference type="ARBA" id="ARBA00022617"/>
    </source>
</evidence>
<dbReference type="InterPro" id="IPR009056">
    <property type="entry name" value="Cyt_c-like_dom"/>
</dbReference>
<protein>
    <submittedName>
        <fullName evidence="11">Cytochrome c peroxidase</fullName>
    </submittedName>
</protein>
<evidence type="ECO:0000256" key="3">
    <source>
        <dbReference type="ARBA" id="ARBA00022723"/>
    </source>
</evidence>
<dbReference type="GO" id="GO:0004130">
    <property type="term" value="F:cytochrome-c peroxidase activity"/>
    <property type="evidence" value="ECO:0007669"/>
    <property type="project" value="TreeGrafter"/>
</dbReference>
<evidence type="ECO:0000313" key="12">
    <source>
        <dbReference type="Proteomes" id="UP000267187"/>
    </source>
</evidence>
<evidence type="ECO:0000256" key="4">
    <source>
        <dbReference type="ARBA" id="ARBA00022729"/>
    </source>
</evidence>
<feature type="binding site" description="covalent" evidence="8">
    <location>
        <position position="73"/>
    </location>
    <ligand>
        <name>heme c</name>
        <dbReference type="ChEBI" id="CHEBI:61717"/>
        <label>1</label>
    </ligand>
</feature>
<feature type="binding site" description="axial binding residue" evidence="9">
    <location>
        <position position="293"/>
    </location>
    <ligand>
        <name>heme c</name>
        <dbReference type="ChEBI" id="CHEBI:61717"/>
        <label>2</label>
    </ligand>
    <ligandPart>
        <name>Fe</name>
        <dbReference type="ChEBI" id="CHEBI:18248"/>
    </ligandPart>
</feature>
<dbReference type="PANTHER" id="PTHR30600">
    <property type="entry name" value="CYTOCHROME C PEROXIDASE-RELATED"/>
    <property type="match status" value="1"/>
</dbReference>
<keyword evidence="4" id="KW-0732">Signal</keyword>
<dbReference type="SUPFAM" id="SSF46626">
    <property type="entry name" value="Cytochrome c"/>
    <property type="match status" value="2"/>
</dbReference>
<organism evidence="11 12">
    <name type="scientific">Umboniibacter marinipuniceus</name>
    <dbReference type="NCBI Taxonomy" id="569599"/>
    <lineage>
        <taxon>Bacteria</taxon>
        <taxon>Pseudomonadati</taxon>
        <taxon>Pseudomonadota</taxon>
        <taxon>Gammaproteobacteria</taxon>
        <taxon>Cellvibrionales</taxon>
        <taxon>Cellvibrionaceae</taxon>
        <taxon>Umboniibacter</taxon>
    </lineage>
</organism>
<evidence type="ECO:0000256" key="9">
    <source>
        <dbReference type="PIRSR" id="PIRSR000294-2"/>
    </source>
</evidence>
<dbReference type="InterPro" id="IPR026259">
    <property type="entry name" value="MauG/Cytc_peroxidase"/>
</dbReference>
<comment type="PTM">
    <text evidence="8">Binds 2 heme groups per subunit.</text>
</comment>
<dbReference type="PIRSF" id="PIRSF000294">
    <property type="entry name" value="Cytochrome-c_peroxidase"/>
    <property type="match status" value="1"/>
</dbReference>
<feature type="binding site" description="covalent" evidence="8">
    <location>
        <position position="70"/>
    </location>
    <ligand>
        <name>heme c</name>
        <dbReference type="ChEBI" id="CHEBI:61717"/>
        <label>1</label>
    </ligand>
</feature>
<accession>A0A3M0ACF0</accession>
<comment type="subcellular location">
    <subcellularLocation>
        <location evidence="1">Periplasm</location>
    </subcellularLocation>
</comment>
<keyword evidence="11" id="KW-0575">Peroxidase</keyword>
<dbReference type="InterPro" id="IPR051395">
    <property type="entry name" value="Cytochrome_c_Peroxidase/MauG"/>
</dbReference>
<evidence type="ECO:0000256" key="6">
    <source>
        <dbReference type="ARBA" id="ARBA00023002"/>
    </source>
</evidence>
<keyword evidence="2 8" id="KW-0349">Heme</keyword>
<keyword evidence="5" id="KW-0574">Periplasm</keyword>
<dbReference type="GO" id="GO:0009055">
    <property type="term" value="F:electron transfer activity"/>
    <property type="evidence" value="ECO:0007669"/>
    <property type="project" value="InterPro"/>
</dbReference>
<dbReference type="GO" id="GO:0020037">
    <property type="term" value="F:heme binding"/>
    <property type="evidence" value="ECO:0007669"/>
    <property type="project" value="InterPro"/>
</dbReference>
<dbReference type="Gene3D" id="1.10.760.10">
    <property type="entry name" value="Cytochrome c-like domain"/>
    <property type="match status" value="2"/>
</dbReference>
<dbReference type="InterPro" id="IPR036909">
    <property type="entry name" value="Cyt_c-like_dom_sf"/>
</dbReference>
<dbReference type="GO" id="GO:0042597">
    <property type="term" value="C:periplasmic space"/>
    <property type="evidence" value="ECO:0007669"/>
    <property type="project" value="UniProtKB-SubCell"/>
</dbReference>
<dbReference type="PANTHER" id="PTHR30600:SF7">
    <property type="entry name" value="CYTOCHROME C PEROXIDASE-RELATED"/>
    <property type="match status" value="1"/>
</dbReference>
<comment type="caution">
    <text evidence="11">The sequence shown here is derived from an EMBL/GenBank/DDBJ whole genome shotgun (WGS) entry which is preliminary data.</text>
</comment>
<dbReference type="EMBL" id="REFJ01000001">
    <property type="protein sequence ID" value="RMA82600.1"/>
    <property type="molecule type" value="Genomic_DNA"/>
</dbReference>
<proteinExistence type="predicted"/>
<evidence type="ECO:0000256" key="8">
    <source>
        <dbReference type="PIRSR" id="PIRSR000294-1"/>
    </source>
</evidence>
<evidence type="ECO:0000256" key="1">
    <source>
        <dbReference type="ARBA" id="ARBA00004418"/>
    </source>
</evidence>
<keyword evidence="12" id="KW-1185">Reference proteome</keyword>
<dbReference type="Proteomes" id="UP000267187">
    <property type="component" value="Unassembled WGS sequence"/>
</dbReference>
<evidence type="ECO:0000313" key="11">
    <source>
        <dbReference type="EMBL" id="RMA82600.1"/>
    </source>
</evidence>
<evidence type="ECO:0000256" key="5">
    <source>
        <dbReference type="ARBA" id="ARBA00022764"/>
    </source>
</evidence>
<name>A0A3M0ACF0_9GAMM</name>
<dbReference type="InterPro" id="IPR004852">
    <property type="entry name" value="Di-haem_cyt_c_peroxidsae"/>
</dbReference>